<evidence type="ECO:0000256" key="10">
    <source>
        <dbReference type="RuleBase" id="RU361139"/>
    </source>
</evidence>
<geneLocation type="plasmid" evidence="14">
    <name>pHLK1</name>
</geneLocation>
<dbReference type="GO" id="GO:0006086">
    <property type="term" value="P:pyruvate decarboxylation to acetyl-CoA"/>
    <property type="evidence" value="ECO:0007669"/>
    <property type="project" value="InterPro"/>
</dbReference>
<dbReference type="InterPro" id="IPR029061">
    <property type="entry name" value="THDP-binding"/>
</dbReference>
<dbReference type="CDD" id="cd02000">
    <property type="entry name" value="TPP_E1_PDC_ADC_BCADC"/>
    <property type="match status" value="1"/>
</dbReference>
<keyword evidence="5 10" id="KW-0560">Oxidoreductase</keyword>
<dbReference type="eggNOG" id="COG1071">
    <property type="taxonomic scope" value="Bacteria"/>
</dbReference>
<dbReference type="KEGG" id="pzu:PHZ_p0048"/>
<dbReference type="SUPFAM" id="SSF52518">
    <property type="entry name" value="Thiamin diphosphate-binding fold (THDP-binding)"/>
    <property type="match status" value="1"/>
</dbReference>
<dbReference type="Gene3D" id="3.40.50.970">
    <property type="match status" value="1"/>
</dbReference>
<evidence type="ECO:0000256" key="3">
    <source>
        <dbReference type="ARBA" id="ARBA00012281"/>
    </source>
</evidence>
<dbReference type="HOGENOM" id="CLU_029393_5_2_5"/>
<dbReference type="Pfam" id="PF00676">
    <property type="entry name" value="E1_dh"/>
    <property type="match status" value="1"/>
</dbReference>
<feature type="compositionally biased region" description="Low complexity" evidence="11">
    <location>
        <begin position="1"/>
        <end position="19"/>
    </location>
</feature>
<comment type="cofactor">
    <cofactor evidence="1 10">
        <name>thiamine diphosphate</name>
        <dbReference type="ChEBI" id="CHEBI:58937"/>
    </cofactor>
</comment>
<dbReference type="InterPro" id="IPR001017">
    <property type="entry name" value="DH_E1"/>
</dbReference>
<dbReference type="NCBIfam" id="TIGR03182">
    <property type="entry name" value="PDH_E1_alph_y"/>
    <property type="match status" value="1"/>
</dbReference>
<evidence type="ECO:0000256" key="1">
    <source>
        <dbReference type="ARBA" id="ARBA00001964"/>
    </source>
</evidence>
<feature type="region of interest" description="Disordered" evidence="11">
    <location>
        <begin position="1"/>
        <end position="26"/>
    </location>
</feature>
<evidence type="ECO:0000256" key="9">
    <source>
        <dbReference type="ARBA" id="ARBA00051231"/>
    </source>
</evidence>
<organism evidence="13 14">
    <name type="scientific">Phenylobacterium zucineum (strain HLK1)</name>
    <dbReference type="NCBI Taxonomy" id="450851"/>
    <lineage>
        <taxon>Bacteria</taxon>
        <taxon>Pseudomonadati</taxon>
        <taxon>Pseudomonadota</taxon>
        <taxon>Alphaproteobacteria</taxon>
        <taxon>Caulobacterales</taxon>
        <taxon>Caulobacteraceae</taxon>
        <taxon>Phenylobacterium</taxon>
    </lineage>
</organism>
<feature type="domain" description="Dehydrogenase E1 component" evidence="12">
    <location>
        <begin position="47"/>
        <end position="345"/>
    </location>
</feature>
<sequence length="354" mass="38649">MTPRACGAGSRAASAGAARSTDEGRDRLRREDVMSQTLATLLADYQQMALIRRFEEEAARLYGMGLIGGFCHLSIGQEAVAVGVVGARAPGDQVITSHRDHGYALACGMEPRAVMAELTGRIGGASRGKGGSMHIFAPDQDFYGGHGIVGAPASLGSGLAFANRYRSNGRVAFVVFGEGAANQGQVYECFNMAALWRLPALYIIENNRYAMGTAVERSASEPRFYRRGLSFGIPGEAVDGMNVVAVREATARAARHVRAGEGPYLLEMKTYRYRGHSMSDPARYRPRDEVERVRRRRDPIQQLKRLVLTRDPDLATELDDIDKTVQQRIEDASAFAKASPEPPPEHLLRDIYSA</sequence>
<dbReference type="FunFam" id="3.40.50.970:FF:000013">
    <property type="entry name" value="Pyruvate dehydrogenase E1 component subunit alpha"/>
    <property type="match status" value="1"/>
</dbReference>
<evidence type="ECO:0000256" key="8">
    <source>
        <dbReference type="ARBA" id="ARBA00025211"/>
    </source>
</evidence>
<dbReference type="Proteomes" id="UP000001868">
    <property type="component" value="Plasmid pHLK1"/>
</dbReference>
<keyword evidence="14" id="KW-1185">Reference proteome</keyword>
<comment type="function">
    <text evidence="8">The pyruvate dehydrogenase complex catalyzes the overall conversion of pyruvate to acetyl-CoA and CO(2). It contains multiple copies of three enzymatic components: pyruvate dehydrogenase (E1), dihydrolipoamide acetyltransferase (E2) and lipoamide dehydrogenase (E3).</text>
</comment>
<evidence type="ECO:0000256" key="7">
    <source>
        <dbReference type="ARBA" id="ARBA00023317"/>
    </source>
</evidence>
<accession>B4RI16</accession>
<keyword evidence="13" id="KW-0614">Plasmid</keyword>
<evidence type="ECO:0000256" key="6">
    <source>
        <dbReference type="ARBA" id="ARBA00023052"/>
    </source>
</evidence>
<protein>
    <recommendedName>
        <fullName evidence="4 10">Pyruvate dehydrogenase E1 component subunit alpha</fullName>
        <ecNumber evidence="3 10">1.2.4.1</ecNumber>
    </recommendedName>
</protein>
<evidence type="ECO:0000256" key="4">
    <source>
        <dbReference type="ARBA" id="ARBA00014159"/>
    </source>
</evidence>
<reference evidence="13 14" key="1">
    <citation type="journal article" date="2008" name="BMC Genomics">
        <title>Complete genome of Phenylobacterium zucineum - a novel facultative intracellular bacterium isolated from human erythroleukemia cell line K562.</title>
        <authorList>
            <person name="Luo Y."/>
            <person name="Xu X."/>
            <person name="Ding Z."/>
            <person name="Liu Z."/>
            <person name="Zhang B."/>
            <person name="Yan Z."/>
            <person name="Sun J."/>
            <person name="Hu S."/>
            <person name="Hu X."/>
        </authorList>
    </citation>
    <scope>NUCLEOTIDE SEQUENCE [LARGE SCALE GENOMIC DNA]</scope>
    <source>
        <strain evidence="14">HLK1</strain>
        <plasmid evidence="14">HLK1</plasmid>
        <plasmid evidence="14">Plasmid pHLK1</plasmid>
    </source>
</reference>
<dbReference type="PANTHER" id="PTHR11516">
    <property type="entry name" value="PYRUVATE DEHYDROGENASE E1 COMPONENT, ALPHA SUBUNIT BACTERIAL AND ORGANELLAR"/>
    <property type="match status" value="1"/>
</dbReference>
<evidence type="ECO:0000259" key="12">
    <source>
        <dbReference type="Pfam" id="PF00676"/>
    </source>
</evidence>
<evidence type="ECO:0000313" key="13">
    <source>
        <dbReference type="EMBL" id="ACG79991.1"/>
    </source>
</evidence>
<gene>
    <name evidence="10 13" type="primary">pdhA</name>
    <name evidence="13" type="ordered locus">PHZ_p0048</name>
</gene>
<comment type="catalytic activity">
    <reaction evidence="9 10">
        <text>N(6)-[(R)-lipoyl]-L-lysyl-[protein] + pyruvate + H(+) = N(6)-[(R)-S(8)-acetyldihydrolipoyl]-L-lysyl-[protein] + CO2</text>
        <dbReference type="Rhea" id="RHEA:19189"/>
        <dbReference type="Rhea" id="RHEA-COMP:10474"/>
        <dbReference type="Rhea" id="RHEA-COMP:10478"/>
        <dbReference type="ChEBI" id="CHEBI:15361"/>
        <dbReference type="ChEBI" id="CHEBI:15378"/>
        <dbReference type="ChEBI" id="CHEBI:16526"/>
        <dbReference type="ChEBI" id="CHEBI:83099"/>
        <dbReference type="ChEBI" id="CHEBI:83111"/>
        <dbReference type="EC" id="1.2.4.1"/>
    </reaction>
</comment>
<dbReference type="InterPro" id="IPR050642">
    <property type="entry name" value="PDH_E1_Alpha_Subunit"/>
</dbReference>
<proteinExistence type="predicted"/>
<comment type="subunit">
    <text evidence="2 10">Heterodimer of an alpha and a beta chain.</text>
</comment>
<keyword evidence="7 10" id="KW-0670">Pyruvate</keyword>
<name>B4RI16_PHEZH</name>
<dbReference type="PANTHER" id="PTHR11516:SF60">
    <property type="entry name" value="PYRUVATE DEHYDROGENASE E1 COMPONENT SUBUNIT ALPHA"/>
    <property type="match status" value="1"/>
</dbReference>
<keyword evidence="6 10" id="KW-0786">Thiamine pyrophosphate</keyword>
<evidence type="ECO:0000256" key="2">
    <source>
        <dbReference type="ARBA" id="ARBA00011870"/>
    </source>
</evidence>
<evidence type="ECO:0000313" key="14">
    <source>
        <dbReference type="Proteomes" id="UP000001868"/>
    </source>
</evidence>
<evidence type="ECO:0000256" key="11">
    <source>
        <dbReference type="SAM" id="MobiDB-lite"/>
    </source>
</evidence>
<dbReference type="GO" id="GO:0004739">
    <property type="term" value="F:pyruvate dehydrogenase (acetyl-transferring) activity"/>
    <property type="evidence" value="ECO:0007669"/>
    <property type="project" value="UniProtKB-UniRule"/>
</dbReference>
<dbReference type="EC" id="1.2.4.1" evidence="3 10"/>
<feature type="region of interest" description="Disordered" evidence="11">
    <location>
        <begin position="333"/>
        <end position="354"/>
    </location>
</feature>
<dbReference type="EMBL" id="CP000748">
    <property type="protein sequence ID" value="ACG79991.1"/>
    <property type="molecule type" value="Genomic_DNA"/>
</dbReference>
<dbReference type="AlphaFoldDB" id="B4RI16"/>
<evidence type="ECO:0000256" key="5">
    <source>
        <dbReference type="ARBA" id="ARBA00023002"/>
    </source>
</evidence>
<feature type="compositionally biased region" description="Basic and acidic residues" evidence="11">
    <location>
        <begin position="343"/>
        <end position="354"/>
    </location>
</feature>
<dbReference type="InterPro" id="IPR017597">
    <property type="entry name" value="Pyrv_DH_E1_asu_subgrp-y"/>
</dbReference>